<dbReference type="InterPro" id="IPR010982">
    <property type="entry name" value="Lambda_DNA-bd_dom_sf"/>
</dbReference>
<dbReference type="Gene3D" id="1.10.260.40">
    <property type="entry name" value="lambda repressor-like DNA-binding domains"/>
    <property type="match status" value="1"/>
</dbReference>
<dbReference type="InterPro" id="IPR001387">
    <property type="entry name" value="Cro/C1-type_HTH"/>
</dbReference>
<dbReference type="Pfam" id="PF01381">
    <property type="entry name" value="HTH_3"/>
    <property type="match status" value="1"/>
</dbReference>
<dbReference type="PROSITE" id="PS50943">
    <property type="entry name" value="HTH_CROC1"/>
    <property type="match status" value="1"/>
</dbReference>
<keyword evidence="3" id="KW-1185">Reference proteome</keyword>
<evidence type="ECO:0000313" key="3">
    <source>
        <dbReference type="Proteomes" id="UP001054811"/>
    </source>
</evidence>
<evidence type="ECO:0000259" key="1">
    <source>
        <dbReference type="PROSITE" id="PS50943"/>
    </source>
</evidence>
<reference evidence="2" key="1">
    <citation type="submission" date="2022-01" db="EMBL/GenBank/DDBJ databases">
        <title>Microbacterium eymi and Microbacterium rhizovicinus sp. nov., isolated from the rhizospheric soil of Elymus tsukushiensis, a plant native to the Dokdo Islands, Republic of Korea.</title>
        <authorList>
            <person name="Hwang Y.J."/>
        </authorList>
    </citation>
    <scope>NUCLEOTIDE SEQUENCE</scope>
    <source>
        <strain evidence="2">KUDC0405</strain>
    </source>
</reference>
<dbReference type="RefSeq" id="WP_259610842.1">
    <property type="nucleotide sequence ID" value="NZ_CP091139.2"/>
</dbReference>
<protein>
    <submittedName>
        <fullName evidence="2">Helix-turn-helix transcriptional regulator</fullName>
    </submittedName>
</protein>
<dbReference type="Proteomes" id="UP001054811">
    <property type="component" value="Chromosome"/>
</dbReference>
<sequence>MDDYGDFVRTRRDILGMSQRDLAERSGVKQPSIAAIERGRRDPSVAAKAALDAALRLAPVGGTAGAAA</sequence>
<feature type="domain" description="HTH cro/C1-type" evidence="1">
    <location>
        <begin position="8"/>
        <end position="45"/>
    </location>
</feature>
<evidence type="ECO:0000313" key="2">
    <source>
        <dbReference type="EMBL" id="UUT34327.1"/>
    </source>
</evidence>
<dbReference type="EMBL" id="CP091139">
    <property type="protein sequence ID" value="UUT34327.1"/>
    <property type="molecule type" value="Genomic_DNA"/>
</dbReference>
<dbReference type="SUPFAM" id="SSF47413">
    <property type="entry name" value="lambda repressor-like DNA-binding domains"/>
    <property type="match status" value="1"/>
</dbReference>
<dbReference type="SMART" id="SM00530">
    <property type="entry name" value="HTH_XRE"/>
    <property type="match status" value="1"/>
</dbReference>
<proteinExistence type="predicted"/>
<dbReference type="CDD" id="cd00093">
    <property type="entry name" value="HTH_XRE"/>
    <property type="match status" value="1"/>
</dbReference>
<gene>
    <name evidence="2" type="ORF">L2X98_27095</name>
</gene>
<name>A0ABY5NGJ8_9MICO</name>
<organism evidence="2 3">
    <name type="scientific">Microbacterium elymi</name>
    <dbReference type="NCBI Taxonomy" id="2909587"/>
    <lineage>
        <taxon>Bacteria</taxon>
        <taxon>Bacillati</taxon>
        <taxon>Actinomycetota</taxon>
        <taxon>Actinomycetes</taxon>
        <taxon>Micrococcales</taxon>
        <taxon>Microbacteriaceae</taxon>
        <taxon>Microbacterium</taxon>
    </lineage>
</organism>
<accession>A0ABY5NGJ8</accession>